<dbReference type="Proteomes" id="UP001595880">
    <property type="component" value="Unassembled WGS sequence"/>
</dbReference>
<sequence>MIVLTLAILLLLILLVAILIISFARFYCWLNWNINKDSQQVEMTIRVIGFKIYQNSIHLLDDKEDTSSDSNLSKKNIKLLMHFFMNEVRTEKLQADIVIGAEEPDVTAIWYGIIQSIVEIIKSRQSNNATIDCQVAANFEENILEANGVCIFSWKLRKTIHVFKQWKKKGEK</sequence>
<dbReference type="EMBL" id="JBHSDV010000003">
    <property type="protein sequence ID" value="MFC4388218.1"/>
    <property type="molecule type" value="Genomic_DNA"/>
</dbReference>
<keyword evidence="2" id="KW-1185">Reference proteome</keyword>
<accession>A0ABV8VYD4</accession>
<evidence type="ECO:0000313" key="2">
    <source>
        <dbReference type="Proteomes" id="UP001595880"/>
    </source>
</evidence>
<protein>
    <submittedName>
        <fullName evidence="1">DUF2953 domain-containing protein</fullName>
    </submittedName>
</protein>
<organism evidence="1 2">
    <name type="scientific">Gracilibacillus marinus</name>
    <dbReference type="NCBI Taxonomy" id="630535"/>
    <lineage>
        <taxon>Bacteria</taxon>
        <taxon>Bacillati</taxon>
        <taxon>Bacillota</taxon>
        <taxon>Bacilli</taxon>
        <taxon>Bacillales</taxon>
        <taxon>Bacillaceae</taxon>
        <taxon>Gracilibacillus</taxon>
    </lineage>
</organism>
<dbReference type="Pfam" id="PF11167">
    <property type="entry name" value="DUF2953"/>
    <property type="match status" value="1"/>
</dbReference>
<reference evidence="2" key="1">
    <citation type="journal article" date="2019" name="Int. J. Syst. Evol. Microbiol.">
        <title>The Global Catalogue of Microorganisms (GCM) 10K type strain sequencing project: providing services to taxonomists for standard genome sequencing and annotation.</title>
        <authorList>
            <consortium name="The Broad Institute Genomics Platform"/>
            <consortium name="The Broad Institute Genome Sequencing Center for Infectious Disease"/>
            <person name="Wu L."/>
            <person name="Ma J."/>
        </authorList>
    </citation>
    <scope>NUCLEOTIDE SEQUENCE [LARGE SCALE GENOMIC DNA]</scope>
    <source>
        <strain evidence="2">KACC 14058</strain>
    </source>
</reference>
<dbReference type="RefSeq" id="WP_390199091.1">
    <property type="nucleotide sequence ID" value="NZ_JBHSDV010000003.1"/>
</dbReference>
<name>A0ABV8VYD4_9BACI</name>
<evidence type="ECO:0000313" key="1">
    <source>
        <dbReference type="EMBL" id="MFC4388218.1"/>
    </source>
</evidence>
<dbReference type="InterPro" id="IPR021338">
    <property type="entry name" value="DUF2953"/>
</dbReference>
<gene>
    <name evidence="1" type="ORF">ACFOZ1_10445</name>
</gene>
<proteinExistence type="predicted"/>
<comment type="caution">
    <text evidence="1">The sequence shown here is derived from an EMBL/GenBank/DDBJ whole genome shotgun (WGS) entry which is preliminary data.</text>
</comment>